<organism evidence="3 4">
    <name type="scientific">Nocardiopsis gilva YIM 90087</name>
    <dbReference type="NCBI Taxonomy" id="1235441"/>
    <lineage>
        <taxon>Bacteria</taxon>
        <taxon>Bacillati</taxon>
        <taxon>Actinomycetota</taxon>
        <taxon>Actinomycetes</taxon>
        <taxon>Streptosporangiales</taxon>
        <taxon>Nocardiopsidaceae</taxon>
        <taxon>Nocardiopsis</taxon>
    </lineage>
</organism>
<sequence>MIPGPRLEALDSILACRDPQSALIVTDGFIGDHVRRFDAHLAAVRNRVPRVNMCVIRPDSLATLDSVIEVNGHLRRFSPRIIIAVGGGSVIDAVKLGRAAESEPWLLDRTVWRSHSGHLPFVTSSLRRQRPLIAIPTTPGTASEVSPIAAISVAHGVPRQLVSGESLVPDHVVIDEGFSATLGREFVDASLSEIVFRLLGPYLVTDVSDELTDKAAISVLAELIELGDMRVNGTVLDAGQVRRLYILGMAASKGYLAKGWRPSIHPWWCIQNTLSTVLNVGKGGLTARAFSGVLREMRDCGGALGKLGRWDSLDHFSPPGFQMTEMVLRYFDSARGSKIPLEEINESLISRISEMTFSSWGAVPGIRRLGAGGIAKVLNSAL</sequence>
<dbReference type="AlphaFoldDB" id="A0A223S837"/>
<dbReference type="Gene3D" id="3.40.50.1970">
    <property type="match status" value="1"/>
</dbReference>
<dbReference type="RefSeq" id="WP_083919775.1">
    <property type="nucleotide sequence ID" value="NZ_ANBG01000121.1"/>
</dbReference>
<dbReference type="SUPFAM" id="SSF56796">
    <property type="entry name" value="Dehydroquinate synthase-like"/>
    <property type="match status" value="1"/>
</dbReference>
<accession>A0A223S837</accession>
<dbReference type="Proteomes" id="UP000215005">
    <property type="component" value="Chromosome"/>
</dbReference>
<dbReference type="InterPro" id="IPR001670">
    <property type="entry name" value="ADH_Fe/GldA"/>
</dbReference>
<proteinExistence type="predicted"/>
<evidence type="ECO:0000256" key="1">
    <source>
        <dbReference type="ARBA" id="ARBA00023002"/>
    </source>
</evidence>
<feature type="domain" description="Alcohol dehydrogenase iron-type/glycerol dehydrogenase GldA" evidence="2">
    <location>
        <begin position="7"/>
        <end position="175"/>
    </location>
</feature>
<evidence type="ECO:0000259" key="2">
    <source>
        <dbReference type="Pfam" id="PF00465"/>
    </source>
</evidence>
<name>A0A223S837_9ACTN</name>
<dbReference type="GO" id="GO:0046872">
    <property type="term" value="F:metal ion binding"/>
    <property type="evidence" value="ECO:0007669"/>
    <property type="project" value="InterPro"/>
</dbReference>
<dbReference type="EMBL" id="CP022753">
    <property type="protein sequence ID" value="ASU84273.1"/>
    <property type="molecule type" value="Genomic_DNA"/>
</dbReference>
<dbReference type="KEGG" id="ngv:CDO52_17045"/>
<gene>
    <name evidence="3" type="ORF">CDO52_17045</name>
</gene>
<dbReference type="Pfam" id="PF00465">
    <property type="entry name" value="Fe-ADH"/>
    <property type="match status" value="1"/>
</dbReference>
<dbReference type="PANTHER" id="PTHR11496:SF83">
    <property type="entry name" value="HYDROXYACID-OXOACID TRANSHYDROGENASE, MITOCHONDRIAL"/>
    <property type="match status" value="1"/>
</dbReference>
<keyword evidence="4" id="KW-1185">Reference proteome</keyword>
<dbReference type="InterPro" id="IPR039697">
    <property type="entry name" value="Alcohol_dehydrogenase_Fe"/>
</dbReference>
<evidence type="ECO:0000313" key="3">
    <source>
        <dbReference type="EMBL" id="ASU84273.1"/>
    </source>
</evidence>
<dbReference type="PANTHER" id="PTHR11496">
    <property type="entry name" value="ALCOHOL DEHYDROGENASE"/>
    <property type="match status" value="1"/>
</dbReference>
<dbReference type="GO" id="GO:0004022">
    <property type="term" value="F:alcohol dehydrogenase (NAD+) activity"/>
    <property type="evidence" value="ECO:0007669"/>
    <property type="project" value="TreeGrafter"/>
</dbReference>
<keyword evidence="1" id="KW-0560">Oxidoreductase</keyword>
<protein>
    <recommendedName>
        <fullName evidence="2">Alcohol dehydrogenase iron-type/glycerol dehydrogenase GldA domain-containing protein</fullName>
    </recommendedName>
</protein>
<dbReference type="OrthoDB" id="323926at2"/>
<evidence type="ECO:0000313" key="4">
    <source>
        <dbReference type="Proteomes" id="UP000215005"/>
    </source>
</evidence>
<reference evidence="3 4" key="1">
    <citation type="submission" date="2017-08" db="EMBL/GenBank/DDBJ databases">
        <title>The complete genome sequence of Nocardiopsis gilva YIM 90087.</title>
        <authorList>
            <person name="Yin M."/>
            <person name="Tang S."/>
        </authorList>
    </citation>
    <scope>NUCLEOTIDE SEQUENCE [LARGE SCALE GENOMIC DNA]</scope>
    <source>
        <strain evidence="3 4">YIM 90087</strain>
    </source>
</reference>